<dbReference type="InterPro" id="IPR050297">
    <property type="entry name" value="LipidA_mod_glycosyltrf_83"/>
</dbReference>
<evidence type="ECO:0000256" key="3">
    <source>
        <dbReference type="ARBA" id="ARBA00022676"/>
    </source>
</evidence>
<gene>
    <name evidence="10" type="ORF">Enr17x_05290</name>
</gene>
<keyword evidence="11" id="KW-1185">Reference proteome</keyword>
<dbReference type="Proteomes" id="UP000318313">
    <property type="component" value="Chromosome"/>
</dbReference>
<dbReference type="GO" id="GO:0005886">
    <property type="term" value="C:plasma membrane"/>
    <property type="evidence" value="ECO:0007669"/>
    <property type="project" value="UniProtKB-SubCell"/>
</dbReference>
<feature type="transmembrane region" description="Helical" evidence="8">
    <location>
        <begin position="378"/>
        <end position="397"/>
    </location>
</feature>
<accession>A0A518I5Y6</accession>
<feature type="transmembrane region" description="Helical" evidence="8">
    <location>
        <begin position="240"/>
        <end position="260"/>
    </location>
</feature>
<feature type="transmembrane region" description="Helical" evidence="8">
    <location>
        <begin position="157"/>
        <end position="182"/>
    </location>
</feature>
<feature type="domain" description="Glycosyltransferase RgtA/B/C/D-like" evidence="9">
    <location>
        <begin position="116"/>
        <end position="248"/>
    </location>
</feature>
<feature type="transmembrane region" description="Helical" evidence="8">
    <location>
        <begin position="12"/>
        <end position="31"/>
    </location>
</feature>
<keyword evidence="6 8" id="KW-1133">Transmembrane helix</keyword>
<evidence type="ECO:0000256" key="2">
    <source>
        <dbReference type="ARBA" id="ARBA00022475"/>
    </source>
</evidence>
<evidence type="ECO:0000256" key="7">
    <source>
        <dbReference type="ARBA" id="ARBA00023136"/>
    </source>
</evidence>
<keyword evidence="4" id="KW-0808">Transferase</keyword>
<comment type="subcellular location">
    <subcellularLocation>
        <location evidence="1">Cell membrane</location>
        <topology evidence="1">Multi-pass membrane protein</topology>
    </subcellularLocation>
</comment>
<feature type="transmembrane region" description="Helical" evidence="8">
    <location>
        <begin position="194"/>
        <end position="219"/>
    </location>
</feature>
<evidence type="ECO:0000256" key="5">
    <source>
        <dbReference type="ARBA" id="ARBA00022692"/>
    </source>
</evidence>
<dbReference type="AlphaFoldDB" id="A0A518I5Y6"/>
<dbReference type="Pfam" id="PF13231">
    <property type="entry name" value="PMT_2"/>
    <property type="match status" value="1"/>
</dbReference>
<feature type="transmembrane region" description="Helical" evidence="8">
    <location>
        <begin position="110"/>
        <end position="136"/>
    </location>
</feature>
<evidence type="ECO:0000256" key="1">
    <source>
        <dbReference type="ARBA" id="ARBA00004651"/>
    </source>
</evidence>
<keyword evidence="7 8" id="KW-0472">Membrane</keyword>
<proteinExistence type="predicted"/>
<dbReference type="PANTHER" id="PTHR33908:SF11">
    <property type="entry name" value="MEMBRANE PROTEIN"/>
    <property type="match status" value="1"/>
</dbReference>
<keyword evidence="2" id="KW-1003">Cell membrane</keyword>
<dbReference type="EMBL" id="CP037452">
    <property type="protein sequence ID" value="QDV48517.1"/>
    <property type="molecule type" value="Genomic_DNA"/>
</dbReference>
<organism evidence="10 11">
    <name type="scientific">Gimesia fumaroli</name>
    <dbReference type="NCBI Taxonomy" id="2527976"/>
    <lineage>
        <taxon>Bacteria</taxon>
        <taxon>Pseudomonadati</taxon>
        <taxon>Planctomycetota</taxon>
        <taxon>Planctomycetia</taxon>
        <taxon>Planctomycetales</taxon>
        <taxon>Planctomycetaceae</taxon>
        <taxon>Gimesia</taxon>
    </lineage>
</organism>
<name>A0A518I5Y6_9PLAN</name>
<evidence type="ECO:0000256" key="6">
    <source>
        <dbReference type="ARBA" id="ARBA00022989"/>
    </source>
</evidence>
<feature type="transmembrane region" description="Helical" evidence="8">
    <location>
        <begin position="339"/>
        <end position="366"/>
    </location>
</feature>
<protein>
    <recommendedName>
        <fullName evidence="9">Glycosyltransferase RgtA/B/C/D-like domain-containing protein</fullName>
    </recommendedName>
</protein>
<reference evidence="10 11" key="1">
    <citation type="submission" date="2019-03" db="EMBL/GenBank/DDBJ databases">
        <title>Deep-cultivation of Planctomycetes and their phenomic and genomic characterization uncovers novel biology.</title>
        <authorList>
            <person name="Wiegand S."/>
            <person name="Jogler M."/>
            <person name="Boedeker C."/>
            <person name="Pinto D."/>
            <person name="Vollmers J."/>
            <person name="Rivas-Marin E."/>
            <person name="Kohn T."/>
            <person name="Peeters S.H."/>
            <person name="Heuer A."/>
            <person name="Rast P."/>
            <person name="Oberbeckmann S."/>
            <person name="Bunk B."/>
            <person name="Jeske O."/>
            <person name="Meyerdierks A."/>
            <person name="Storesund J.E."/>
            <person name="Kallscheuer N."/>
            <person name="Luecker S."/>
            <person name="Lage O.M."/>
            <person name="Pohl T."/>
            <person name="Merkel B.J."/>
            <person name="Hornburger P."/>
            <person name="Mueller R.-W."/>
            <person name="Bruemmer F."/>
            <person name="Labrenz M."/>
            <person name="Spormann A.M."/>
            <person name="Op den Camp H."/>
            <person name="Overmann J."/>
            <person name="Amann R."/>
            <person name="Jetten M.S.M."/>
            <person name="Mascher T."/>
            <person name="Medema M.H."/>
            <person name="Devos D.P."/>
            <person name="Kaster A.-K."/>
            <person name="Ovreas L."/>
            <person name="Rohde M."/>
            <person name="Galperin M.Y."/>
            <person name="Jogler C."/>
        </authorList>
    </citation>
    <scope>NUCLEOTIDE SEQUENCE [LARGE SCALE GENOMIC DNA]</scope>
    <source>
        <strain evidence="10 11">Enr17</strain>
    </source>
</reference>
<keyword evidence="3" id="KW-0328">Glycosyltransferase</keyword>
<evidence type="ECO:0000313" key="11">
    <source>
        <dbReference type="Proteomes" id="UP000318313"/>
    </source>
</evidence>
<sequence length="565" mass="64940">MFLFKIKARRWNIFIALLLLIHAFLLAGISFRSSPNLNEPGHMVAGLAFWHFGDTSLYRVNPPLIKVIATLPVFLSKHETNWAAYIPNPQARSEFVLGSAFFKLNGVHSFWLFSIARWICIPLSIMGGIVCYCWATDLYGSKSGILALTMWCFSPNVLTWGASITPDLGTTALGIIASYAMWKWLKTPEWFHAIFSGVFLGLALLSKTLWIFLFIYWPLYWFFLKITSKNVTKSQWINQGVQLSIILMIGIYFVNLGYGFRGTFKPLGQYHFISNTLTGNTNHLENTHGLENRFRGGILEKVLIPVPEDYVLGIDLQKRDFELGKWSYLRGEHRLGGWWYYYIYAILIKVPLGYWLLFLLACFYTLKKLTEVSYRDDLFLILPAVIILVLISSQTGFTKYLRYALPCFPFVFIWMSKIAQLCGQQFQYSLTIYISMTWAIVSSLTVYPHSMSYFNELIGGPSAGAKHLLDANIDWGQDLLELKKWCDQQPAMEPFYADCFTFLNMNDLGIQAKHPPSEASPGWYAISITQRYGRGKRYKYLDQFEPVKKIGYSILIYHLTDSANK</sequence>
<dbReference type="KEGG" id="gfm:Enr17x_05290"/>
<keyword evidence="5 8" id="KW-0812">Transmembrane</keyword>
<evidence type="ECO:0000256" key="8">
    <source>
        <dbReference type="SAM" id="Phobius"/>
    </source>
</evidence>
<dbReference type="InterPro" id="IPR038731">
    <property type="entry name" value="RgtA/B/C-like"/>
</dbReference>
<evidence type="ECO:0000313" key="10">
    <source>
        <dbReference type="EMBL" id="QDV48517.1"/>
    </source>
</evidence>
<dbReference type="GO" id="GO:0009103">
    <property type="term" value="P:lipopolysaccharide biosynthetic process"/>
    <property type="evidence" value="ECO:0007669"/>
    <property type="project" value="UniProtKB-ARBA"/>
</dbReference>
<evidence type="ECO:0000259" key="9">
    <source>
        <dbReference type="Pfam" id="PF13231"/>
    </source>
</evidence>
<dbReference type="PANTHER" id="PTHR33908">
    <property type="entry name" value="MANNOSYLTRANSFERASE YKCB-RELATED"/>
    <property type="match status" value="1"/>
</dbReference>
<dbReference type="OrthoDB" id="224989at2"/>
<dbReference type="GO" id="GO:0016763">
    <property type="term" value="F:pentosyltransferase activity"/>
    <property type="evidence" value="ECO:0007669"/>
    <property type="project" value="TreeGrafter"/>
</dbReference>
<evidence type="ECO:0000256" key="4">
    <source>
        <dbReference type="ARBA" id="ARBA00022679"/>
    </source>
</evidence>